<reference evidence="7 8" key="1">
    <citation type="submission" date="2017-05" db="EMBL/GenBank/DDBJ databases">
        <title>whole genome sequence of Prevotella melaninogenica GAI 07411.</title>
        <authorList>
            <person name="Kondo Y."/>
            <person name="Hoshino T."/>
        </authorList>
    </citation>
    <scope>NUCLEOTIDE SEQUENCE [LARGE SCALE GENOMIC DNA]</scope>
    <source>
        <strain evidence="7 8">GAI 07411</strain>
        <plasmid evidence="8">ppme0001 dna</plasmid>
    </source>
</reference>
<dbReference type="InterPro" id="IPR019199">
    <property type="entry name" value="Virulence_VapD/CRISPR_Cas2"/>
</dbReference>
<evidence type="ECO:0000256" key="4">
    <source>
        <dbReference type="ARBA" id="ARBA00022801"/>
    </source>
</evidence>
<dbReference type="Proteomes" id="UP000267517">
    <property type="component" value="Plasmid pPME0001"/>
</dbReference>
<keyword evidence="4 6" id="KW-0378">Hydrolase</keyword>
<evidence type="ECO:0000313" key="8">
    <source>
        <dbReference type="Proteomes" id="UP000267517"/>
    </source>
</evidence>
<dbReference type="GO" id="GO:0003723">
    <property type="term" value="F:RNA binding"/>
    <property type="evidence" value="ECO:0007669"/>
    <property type="project" value="InterPro"/>
</dbReference>
<evidence type="ECO:0000313" key="7">
    <source>
        <dbReference type="EMBL" id="BBA30512.1"/>
    </source>
</evidence>
<dbReference type="OrthoDB" id="8611858at2"/>
<dbReference type="GO" id="GO:0016787">
    <property type="term" value="F:hydrolase activity"/>
    <property type="evidence" value="ECO:0007669"/>
    <property type="project" value="UniProtKB-KW"/>
</dbReference>
<evidence type="ECO:0000256" key="6">
    <source>
        <dbReference type="PIRNR" id="PIRNR002882"/>
    </source>
</evidence>
<dbReference type="Gene3D" id="3.30.70.240">
    <property type="match status" value="1"/>
</dbReference>
<evidence type="ECO:0000256" key="5">
    <source>
        <dbReference type="ARBA" id="ARBA00023026"/>
    </source>
</evidence>
<proteinExistence type="inferred from homology"/>
<comment type="function">
    <text evidence="6">Cleaves ssRNA, mostly between U:A.</text>
</comment>
<dbReference type="EMBL" id="AP018051">
    <property type="protein sequence ID" value="BBA30512.1"/>
    <property type="molecule type" value="Genomic_DNA"/>
</dbReference>
<evidence type="ECO:0000256" key="2">
    <source>
        <dbReference type="ARBA" id="ARBA00011738"/>
    </source>
</evidence>
<dbReference type="EC" id="3.1.-.-" evidence="6"/>
<dbReference type="GO" id="GO:0004518">
    <property type="term" value="F:nuclease activity"/>
    <property type="evidence" value="ECO:0007669"/>
    <property type="project" value="UniProtKB-UniRule"/>
</dbReference>
<geneLocation type="plasmid" evidence="8">
    <name>ppme0001 dna</name>
</geneLocation>
<dbReference type="PIRSF" id="PIRSF002882">
    <property type="entry name" value="VapD"/>
    <property type="match status" value="1"/>
</dbReference>
<keyword evidence="5" id="KW-0843">Virulence</keyword>
<sequence length="93" mass="10828">MYALSFDMVVSDLKQYYGEPYNKAYYEIKSLLKDNGFTWVQGSTYLTANDDLTALVKVVMELSKIDWFKKSVRDLRGFKVESWSDFTSLVKNS</sequence>
<dbReference type="Pfam" id="PF09827">
    <property type="entry name" value="CRISPR_Cas2"/>
    <property type="match status" value="1"/>
</dbReference>
<comment type="subunit">
    <text evidence="2 6">Homodimer.</text>
</comment>
<dbReference type="AlphaFoldDB" id="A0A286T5I6"/>
<gene>
    <name evidence="7" type="primary">vapD</name>
    <name evidence="7" type="ORF">PMEL_p00005</name>
</gene>
<protein>
    <recommendedName>
        <fullName evidence="6">Endoribonuclease VapD</fullName>
        <ecNumber evidence="6">3.1.-.-</ecNumber>
    </recommendedName>
</protein>
<evidence type="ECO:0000256" key="1">
    <source>
        <dbReference type="ARBA" id="ARBA00009653"/>
    </source>
</evidence>
<comment type="similarity">
    <text evidence="1 6">Belongs to the VapD ribonuclease family.</text>
</comment>
<accession>A0A286T5I6</accession>
<keyword evidence="3 6" id="KW-0540">Nuclease</keyword>
<dbReference type="RefSeq" id="WP_017645541.1">
    <property type="nucleotide sequence ID" value="NZ_AP018051.1"/>
</dbReference>
<evidence type="ECO:0000256" key="3">
    <source>
        <dbReference type="ARBA" id="ARBA00022722"/>
    </source>
</evidence>
<name>A0A286T5I6_9BACT</name>
<keyword evidence="7" id="KW-0614">Plasmid</keyword>
<dbReference type="InterPro" id="IPR016368">
    <property type="entry name" value="VapD"/>
</dbReference>
<organism evidence="7 8">
    <name type="scientific">Prevotella melaninogenica</name>
    <dbReference type="NCBI Taxonomy" id="28132"/>
    <lineage>
        <taxon>Bacteria</taxon>
        <taxon>Pseudomonadati</taxon>
        <taxon>Bacteroidota</taxon>
        <taxon>Bacteroidia</taxon>
        <taxon>Bacteroidales</taxon>
        <taxon>Prevotellaceae</taxon>
        <taxon>Prevotella</taxon>
    </lineage>
</organism>